<dbReference type="SUPFAM" id="SSF51322">
    <property type="entry name" value="Cyanovirin-N"/>
    <property type="match status" value="1"/>
</dbReference>
<name>A0AA40AHU3_9PEZI</name>
<dbReference type="Pfam" id="PF08881">
    <property type="entry name" value="CVNH"/>
    <property type="match status" value="1"/>
</dbReference>
<dbReference type="EMBL" id="JAUKUA010000004">
    <property type="protein sequence ID" value="KAK0716114.1"/>
    <property type="molecule type" value="Genomic_DNA"/>
</dbReference>
<gene>
    <name evidence="3" type="ORF">B0H67DRAFT_645778</name>
</gene>
<dbReference type="InterPro" id="IPR036673">
    <property type="entry name" value="Cyanovirin-N_sf"/>
</dbReference>
<dbReference type="Gene3D" id="2.30.60.10">
    <property type="entry name" value="Cyanovirin-N"/>
    <property type="match status" value="1"/>
</dbReference>
<proteinExistence type="predicted"/>
<keyword evidence="1" id="KW-0732">Signal</keyword>
<evidence type="ECO:0000313" key="3">
    <source>
        <dbReference type="EMBL" id="KAK0716114.1"/>
    </source>
</evidence>
<organism evidence="3 4">
    <name type="scientific">Lasiosphaeris hirsuta</name>
    <dbReference type="NCBI Taxonomy" id="260670"/>
    <lineage>
        <taxon>Eukaryota</taxon>
        <taxon>Fungi</taxon>
        <taxon>Dikarya</taxon>
        <taxon>Ascomycota</taxon>
        <taxon>Pezizomycotina</taxon>
        <taxon>Sordariomycetes</taxon>
        <taxon>Sordariomycetidae</taxon>
        <taxon>Sordariales</taxon>
        <taxon>Lasiosphaeriaceae</taxon>
        <taxon>Lasiosphaeris</taxon>
    </lineage>
</organism>
<evidence type="ECO:0000259" key="2">
    <source>
        <dbReference type="Pfam" id="PF08881"/>
    </source>
</evidence>
<protein>
    <recommendedName>
        <fullName evidence="2">Cyanovirin-N domain-containing protein</fullName>
    </recommendedName>
</protein>
<sequence length="166" mass="18015">MKSVAVLITATLATILSPVIAGTLVYVKPYFGTQAGQCTFPGIYILDSPGYFKAICDHEQSYDSHIDLNHCLGNNDGQLFWREEGFAFTTGGCDSCQSREIKDGVEQSFIIDCECQNDAGNTVATSIDLRGPGNSNDFTVPGLLAIHDADTNETWLGCYENIGWNS</sequence>
<dbReference type="AlphaFoldDB" id="A0AA40AHU3"/>
<reference evidence="3" key="1">
    <citation type="submission" date="2023-06" db="EMBL/GenBank/DDBJ databases">
        <title>Genome-scale phylogeny and comparative genomics of the fungal order Sordariales.</title>
        <authorList>
            <consortium name="Lawrence Berkeley National Laboratory"/>
            <person name="Hensen N."/>
            <person name="Bonometti L."/>
            <person name="Westerberg I."/>
            <person name="Brannstrom I.O."/>
            <person name="Guillou S."/>
            <person name="Cros-Aarteil S."/>
            <person name="Calhoun S."/>
            <person name="Haridas S."/>
            <person name="Kuo A."/>
            <person name="Mondo S."/>
            <person name="Pangilinan J."/>
            <person name="Riley R."/>
            <person name="Labutti K."/>
            <person name="Andreopoulos B."/>
            <person name="Lipzen A."/>
            <person name="Chen C."/>
            <person name="Yanf M."/>
            <person name="Daum C."/>
            <person name="Ng V."/>
            <person name="Clum A."/>
            <person name="Steindorff A."/>
            <person name="Ohm R."/>
            <person name="Martin F."/>
            <person name="Silar P."/>
            <person name="Natvig D."/>
            <person name="Lalanne C."/>
            <person name="Gautier V."/>
            <person name="Ament-Velasquez S.L."/>
            <person name="Kruys A."/>
            <person name="Hutchinson M.I."/>
            <person name="Powell A.J."/>
            <person name="Barry K."/>
            <person name="Miller A.N."/>
            <person name="Grigoriev I.V."/>
            <person name="Debuchy R."/>
            <person name="Gladieux P."/>
            <person name="Thoren M.H."/>
            <person name="Johannesson H."/>
        </authorList>
    </citation>
    <scope>NUCLEOTIDE SEQUENCE</scope>
    <source>
        <strain evidence="3">SMH4607-1</strain>
    </source>
</reference>
<feature type="domain" description="Cyanovirin-N" evidence="2">
    <location>
        <begin position="50"/>
        <end position="129"/>
    </location>
</feature>
<comment type="caution">
    <text evidence="3">The sequence shown here is derived from an EMBL/GenBank/DDBJ whole genome shotgun (WGS) entry which is preliminary data.</text>
</comment>
<dbReference type="InterPro" id="IPR011058">
    <property type="entry name" value="Cyanovirin-N"/>
</dbReference>
<evidence type="ECO:0000256" key="1">
    <source>
        <dbReference type="SAM" id="SignalP"/>
    </source>
</evidence>
<keyword evidence="4" id="KW-1185">Reference proteome</keyword>
<feature type="signal peptide" evidence="1">
    <location>
        <begin position="1"/>
        <end position="21"/>
    </location>
</feature>
<feature type="chain" id="PRO_5041456075" description="Cyanovirin-N domain-containing protein" evidence="1">
    <location>
        <begin position="22"/>
        <end position="166"/>
    </location>
</feature>
<dbReference type="Proteomes" id="UP001172102">
    <property type="component" value="Unassembled WGS sequence"/>
</dbReference>
<accession>A0AA40AHU3</accession>
<evidence type="ECO:0000313" key="4">
    <source>
        <dbReference type="Proteomes" id="UP001172102"/>
    </source>
</evidence>